<dbReference type="SUPFAM" id="SSF53300">
    <property type="entry name" value="vWA-like"/>
    <property type="match status" value="1"/>
</dbReference>
<evidence type="ECO:0000256" key="1">
    <source>
        <dbReference type="SAM" id="MobiDB-lite"/>
    </source>
</evidence>
<protein>
    <recommendedName>
        <fullName evidence="2">VWFA domain-containing protein</fullName>
    </recommendedName>
</protein>
<dbReference type="Gene3D" id="3.40.50.410">
    <property type="entry name" value="von Willebrand factor, type A domain"/>
    <property type="match status" value="1"/>
</dbReference>
<feature type="region of interest" description="Disordered" evidence="1">
    <location>
        <begin position="1"/>
        <end position="167"/>
    </location>
</feature>
<dbReference type="GeneID" id="20830758"/>
<dbReference type="Proteomes" id="UP000008065">
    <property type="component" value="Unassembled WGS sequence"/>
</dbReference>
<dbReference type="RefSeq" id="XP_009852596.1">
    <property type="nucleotide sequence ID" value="XM_009854294.1"/>
</dbReference>
<feature type="compositionally biased region" description="Polar residues" evidence="1">
    <location>
        <begin position="29"/>
        <end position="49"/>
    </location>
</feature>
<dbReference type="Pfam" id="PF00092">
    <property type="entry name" value="VWA"/>
    <property type="match status" value="1"/>
</dbReference>
<feature type="compositionally biased region" description="Polar residues" evidence="1">
    <location>
        <begin position="153"/>
        <end position="167"/>
    </location>
</feature>
<name>F8MP59_NEUT8</name>
<dbReference type="KEGG" id="nte:NEUTE1DRAFT84756"/>
<dbReference type="HOGENOM" id="CLU_040578_0_0_1"/>
<dbReference type="PROSITE" id="PS50234">
    <property type="entry name" value="VWFA"/>
    <property type="match status" value="1"/>
</dbReference>
<gene>
    <name evidence="3" type="ORF">NEUTE1DRAFT_84756</name>
</gene>
<dbReference type="InterPro" id="IPR002035">
    <property type="entry name" value="VWF_A"/>
</dbReference>
<reference evidence="4" key="1">
    <citation type="journal article" date="2011" name="Genetics">
        <title>Massive changes in genome architecture accompany the transition to self-fertility in the filamentous fungus Neurospora tetrasperma.</title>
        <authorList>
            <person name="Ellison C.E."/>
            <person name="Stajich J.E."/>
            <person name="Jacobson D.J."/>
            <person name="Natvig D.O."/>
            <person name="Lapidus A."/>
            <person name="Foster B."/>
            <person name="Aerts A."/>
            <person name="Riley R."/>
            <person name="Lindquist E.A."/>
            <person name="Grigoriev I.V."/>
            <person name="Taylor J.W."/>
        </authorList>
    </citation>
    <scope>NUCLEOTIDE SEQUENCE [LARGE SCALE GENOMIC DNA]</scope>
    <source>
        <strain evidence="4">FGSC 2508 / P0657</strain>
    </source>
</reference>
<feature type="domain" description="VWFA" evidence="2">
    <location>
        <begin position="192"/>
        <end position="391"/>
    </location>
</feature>
<dbReference type="VEuPathDB" id="FungiDB:NEUTE1DRAFT_84756"/>
<dbReference type="PANTHER" id="PTHR34706:SF1">
    <property type="entry name" value="VWFA DOMAIN-CONTAINING PROTEIN"/>
    <property type="match status" value="1"/>
</dbReference>
<evidence type="ECO:0000313" key="4">
    <source>
        <dbReference type="Proteomes" id="UP000008065"/>
    </source>
</evidence>
<dbReference type="InterPro" id="IPR036465">
    <property type="entry name" value="vWFA_dom_sf"/>
</dbReference>
<dbReference type="AlphaFoldDB" id="F8MP59"/>
<keyword evidence="4" id="KW-1185">Reference proteome</keyword>
<proteinExistence type="predicted"/>
<accession>F8MP59</accession>
<feature type="compositionally biased region" description="Polar residues" evidence="1">
    <location>
        <begin position="100"/>
        <end position="120"/>
    </location>
</feature>
<evidence type="ECO:0000259" key="2">
    <source>
        <dbReference type="PROSITE" id="PS50234"/>
    </source>
</evidence>
<feature type="compositionally biased region" description="Low complexity" evidence="1">
    <location>
        <begin position="50"/>
        <end position="61"/>
    </location>
</feature>
<evidence type="ECO:0000313" key="3">
    <source>
        <dbReference type="EMBL" id="EGO57071.1"/>
    </source>
</evidence>
<organism evidence="3 4">
    <name type="scientific">Neurospora tetrasperma (strain FGSC 2508 / ATCC MYA-4615 / P0657)</name>
    <dbReference type="NCBI Taxonomy" id="510951"/>
    <lineage>
        <taxon>Eukaryota</taxon>
        <taxon>Fungi</taxon>
        <taxon>Dikarya</taxon>
        <taxon>Ascomycota</taxon>
        <taxon>Pezizomycotina</taxon>
        <taxon>Sordariomycetes</taxon>
        <taxon>Sordariomycetidae</taxon>
        <taxon>Sordariales</taxon>
        <taxon>Sordariaceae</taxon>
        <taxon>Neurospora</taxon>
    </lineage>
</organism>
<dbReference type="EMBL" id="GL891305">
    <property type="protein sequence ID" value="EGO57071.1"/>
    <property type="molecule type" value="Genomic_DNA"/>
</dbReference>
<dbReference type="OrthoDB" id="2142040at2759"/>
<dbReference type="SMART" id="SM00327">
    <property type="entry name" value="VWA"/>
    <property type="match status" value="1"/>
</dbReference>
<dbReference type="PANTHER" id="PTHR34706">
    <property type="entry name" value="SLR1338 PROTEIN"/>
    <property type="match status" value="1"/>
</dbReference>
<sequence length="414" mass="45355">MPSTANTKKRSSVAVNRQQRSCSRESRSGNNKMTDLDNSPPSNISPNCHQQQTATNQTSSNDPNMSHQGKKEEGTALSRGFKRLSGVFKKKSDSDLRDQGQVSQPISTAHDTLAPNNPFANSEAAPPSYSEAMSGKPGGSSSIPAIPLKGNQLHASNRQDPGASTSFQRRVTLNGQVITDIDDPYAFLSIFDTVFLIDDSGSMIGQRWSEARDAIAAIAPVCVAHDKDGVDLHFLNHPRSYTNITSAAKVNQIFNSVHPSGRTLTGQRIWDILGPYLKMYTRGFGHSSWDPEKTGVKPVNLIVITDGDPQDDPESRILQVIKELERVNAPPYQIGIQFFQVGDDPRARAALAELDDELGGEKSRDMVDTVTWDNGDTRARQLEGEKMLKIVLGSVVKRLDRRPAAGKDKTAKRY</sequence>